<dbReference type="RefSeq" id="WP_184759524.1">
    <property type="nucleotide sequence ID" value="NZ_BAABEK010000024.1"/>
</dbReference>
<dbReference type="EMBL" id="JACHJU010000006">
    <property type="protein sequence ID" value="MBB4943668.1"/>
    <property type="molecule type" value="Genomic_DNA"/>
</dbReference>
<evidence type="ECO:0000313" key="2">
    <source>
        <dbReference type="Proteomes" id="UP000534286"/>
    </source>
</evidence>
<dbReference type="Proteomes" id="UP000534286">
    <property type="component" value="Unassembled WGS sequence"/>
</dbReference>
<keyword evidence="2" id="KW-1185">Reference proteome</keyword>
<organism evidence="1 2">
    <name type="scientific">Streptosporangium album</name>
    <dbReference type="NCBI Taxonomy" id="47479"/>
    <lineage>
        <taxon>Bacteria</taxon>
        <taxon>Bacillati</taxon>
        <taxon>Actinomycetota</taxon>
        <taxon>Actinomycetes</taxon>
        <taxon>Streptosporangiales</taxon>
        <taxon>Streptosporangiaceae</taxon>
        <taxon>Streptosporangium</taxon>
    </lineage>
</organism>
<gene>
    <name evidence="1" type="ORF">FHR32_008069</name>
</gene>
<proteinExistence type="predicted"/>
<reference evidence="1 2" key="1">
    <citation type="submission" date="2020-08" db="EMBL/GenBank/DDBJ databases">
        <title>Sequencing the genomes of 1000 actinobacteria strains.</title>
        <authorList>
            <person name="Klenk H.-P."/>
        </authorList>
    </citation>
    <scope>NUCLEOTIDE SEQUENCE [LARGE SCALE GENOMIC DNA]</scope>
    <source>
        <strain evidence="1 2">DSM 43023</strain>
    </source>
</reference>
<name>A0A7W7S4C6_9ACTN</name>
<comment type="caution">
    <text evidence="1">The sequence shown here is derived from an EMBL/GenBank/DDBJ whole genome shotgun (WGS) entry which is preliminary data.</text>
</comment>
<dbReference type="AlphaFoldDB" id="A0A7W7S4C6"/>
<evidence type="ECO:0000313" key="1">
    <source>
        <dbReference type="EMBL" id="MBB4943668.1"/>
    </source>
</evidence>
<accession>A0A7W7S4C6</accession>
<protein>
    <submittedName>
        <fullName evidence="1">Uncharacterized protein</fullName>
    </submittedName>
</protein>
<sequence>MSDAYSPIPELNLLKELQDRLAGQYFAPGFELFDYDDDLDWFCGRADPEYLDRLIYRRSAESLGLQDSVGRFEW</sequence>